<feature type="transmembrane region" description="Helical" evidence="1">
    <location>
        <begin position="21"/>
        <end position="39"/>
    </location>
</feature>
<keyword evidence="1" id="KW-0472">Membrane</keyword>
<dbReference type="InterPro" id="IPR032710">
    <property type="entry name" value="NTF2-like_dom_sf"/>
</dbReference>
<dbReference type="SUPFAM" id="SSF54427">
    <property type="entry name" value="NTF2-like"/>
    <property type="match status" value="1"/>
</dbReference>
<gene>
    <name evidence="2" type="ORF">DFO70_10412</name>
</gene>
<sequence>MRKRSVIHGIKKTSAEYNPKNDFGLIVAVMILFAFKLLFSSSEKGSKDLAEEFYSYEQKGEFSSSWELFHSNMKKKFSKGHYIQDRAYVFMNHFGVDTFTYTLGNPEKLKSWRMSKEDTAIKEVYKLTVIQTFKGKYGNFDIEQDIFVGKEKDEWAILWDYNK</sequence>
<comment type="caution">
    <text evidence="2">The sequence shown here is derived from an EMBL/GenBank/DDBJ whole genome shotgun (WGS) entry which is preliminary data.</text>
</comment>
<reference evidence="2 3" key="1">
    <citation type="submission" date="2018-06" db="EMBL/GenBank/DDBJ databases">
        <title>Freshwater and sediment microbial communities from various areas in North America, analyzing microbe dynamics in response to fracking.</title>
        <authorList>
            <person name="Lamendella R."/>
        </authorList>
    </citation>
    <scope>NUCLEOTIDE SEQUENCE [LARGE SCALE GENOMIC DNA]</scope>
    <source>
        <strain evidence="2 3">14_TX</strain>
    </source>
</reference>
<evidence type="ECO:0000256" key="1">
    <source>
        <dbReference type="SAM" id="Phobius"/>
    </source>
</evidence>
<dbReference type="EMBL" id="QNSF01000004">
    <property type="protein sequence ID" value="RBP94373.1"/>
    <property type="molecule type" value="Genomic_DNA"/>
</dbReference>
<accession>A0A366JZP6</accession>
<keyword evidence="1" id="KW-1133">Transmembrane helix</keyword>
<evidence type="ECO:0000313" key="3">
    <source>
        <dbReference type="Proteomes" id="UP000252731"/>
    </source>
</evidence>
<dbReference type="RefSeq" id="WP_243856158.1">
    <property type="nucleotide sequence ID" value="NZ_QNSF01000004.1"/>
</dbReference>
<dbReference type="Proteomes" id="UP000252731">
    <property type="component" value="Unassembled WGS sequence"/>
</dbReference>
<dbReference type="AlphaFoldDB" id="A0A366JZP6"/>
<keyword evidence="3" id="KW-1185">Reference proteome</keyword>
<keyword evidence="1" id="KW-0812">Transmembrane</keyword>
<protein>
    <submittedName>
        <fullName evidence="2">Uncharacterized protein</fullName>
    </submittedName>
</protein>
<evidence type="ECO:0000313" key="2">
    <source>
        <dbReference type="EMBL" id="RBP94373.1"/>
    </source>
</evidence>
<proteinExistence type="predicted"/>
<name>A0A366JZP6_CYTFI</name>
<organism evidence="2 3">
    <name type="scientific">Cytobacillus firmus</name>
    <name type="common">Bacillus firmus</name>
    <dbReference type="NCBI Taxonomy" id="1399"/>
    <lineage>
        <taxon>Bacteria</taxon>
        <taxon>Bacillati</taxon>
        <taxon>Bacillota</taxon>
        <taxon>Bacilli</taxon>
        <taxon>Bacillales</taxon>
        <taxon>Bacillaceae</taxon>
        <taxon>Cytobacillus</taxon>
    </lineage>
</organism>